<gene>
    <name evidence="2" type="ORF">ILYODFUR_007113</name>
</gene>
<organism evidence="2 3">
    <name type="scientific">Ilyodon furcidens</name>
    <name type="common">goldbreast splitfin</name>
    <dbReference type="NCBI Taxonomy" id="33524"/>
    <lineage>
        <taxon>Eukaryota</taxon>
        <taxon>Metazoa</taxon>
        <taxon>Chordata</taxon>
        <taxon>Craniata</taxon>
        <taxon>Vertebrata</taxon>
        <taxon>Euteleostomi</taxon>
        <taxon>Actinopterygii</taxon>
        <taxon>Neopterygii</taxon>
        <taxon>Teleostei</taxon>
        <taxon>Neoteleostei</taxon>
        <taxon>Acanthomorphata</taxon>
        <taxon>Ovalentaria</taxon>
        <taxon>Atherinomorphae</taxon>
        <taxon>Cyprinodontiformes</taxon>
        <taxon>Goodeidae</taxon>
        <taxon>Ilyodon</taxon>
    </lineage>
</organism>
<sequence>MSGSKLQTHATGRRGGARSTHREKDCGARIWELTLTPRVMRSNPEFRTGEDLNGRLVDEWDGMGSAGEDVPSCTEVPDSAMLMKHKNVEAATDV</sequence>
<protein>
    <submittedName>
        <fullName evidence="2">Uncharacterized protein</fullName>
    </submittedName>
</protein>
<evidence type="ECO:0000313" key="2">
    <source>
        <dbReference type="EMBL" id="MEQ2239697.1"/>
    </source>
</evidence>
<reference evidence="2 3" key="1">
    <citation type="submission" date="2021-06" db="EMBL/GenBank/DDBJ databases">
        <authorList>
            <person name="Palmer J.M."/>
        </authorList>
    </citation>
    <scope>NUCLEOTIDE SEQUENCE [LARGE SCALE GENOMIC DNA]</scope>
    <source>
        <strain evidence="3">if_2019</strain>
        <tissue evidence="2">Muscle</tissue>
    </source>
</reference>
<comment type="caution">
    <text evidence="2">The sequence shown here is derived from an EMBL/GenBank/DDBJ whole genome shotgun (WGS) entry which is preliminary data.</text>
</comment>
<feature type="compositionally biased region" description="Polar residues" evidence="1">
    <location>
        <begin position="1"/>
        <end position="10"/>
    </location>
</feature>
<evidence type="ECO:0000313" key="3">
    <source>
        <dbReference type="Proteomes" id="UP001482620"/>
    </source>
</evidence>
<accession>A0ABV0U547</accession>
<keyword evidence="3" id="KW-1185">Reference proteome</keyword>
<name>A0ABV0U547_9TELE</name>
<dbReference type="Proteomes" id="UP001482620">
    <property type="component" value="Unassembled WGS sequence"/>
</dbReference>
<dbReference type="EMBL" id="JAHRIQ010058378">
    <property type="protein sequence ID" value="MEQ2239697.1"/>
    <property type="molecule type" value="Genomic_DNA"/>
</dbReference>
<proteinExistence type="predicted"/>
<evidence type="ECO:0000256" key="1">
    <source>
        <dbReference type="SAM" id="MobiDB-lite"/>
    </source>
</evidence>
<feature type="region of interest" description="Disordered" evidence="1">
    <location>
        <begin position="1"/>
        <end position="26"/>
    </location>
</feature>